<dbReference type="PANTHER" id="PTHR14226:SF29">
    <property type="entry name" value="NEUROPATHY TARGET ESTERASE SWS"/>
    <property type="match status" value="1"/>
</dbReference>
<keyword evidence="1 4" id="KW-0378">Hydrolase</keyword>
<evidence type="ECO:0000256" key="1">
    <source>
        <dbReference type="ARBA" id="ARBA00022801"/>
    </source>
</evidence>
<dbReference type="CDD" id="cd07209">
    <property type="entry name" value="Pat_hypo_Ecoli_Z1214_like"/>
    <property type="match status" value="1"/>
</dbReference>
<name>A0ABQ2ZMC9_9GAMM</name>
<dbReference type="Pfam" id="PF01734">
    <property type="entry name" value="Patatin"/>
    <property type="match status" value="1"/>
</dbReference>
<comment type="caution">
    <text evidence="6">The sequence shown here is derived from an EMBL/GenBank/DDBJ whole genome shotgun (WGS) entry which is preliminary data.</text>
</comment>
<evidence type="ECO:0000256" key="2">
    <source>
        <dbReference type="ARBA" id="ARBA00022963"/>
    </source>
</evidence>
<feature type="short sequence motif" description="GXSXG" evidence="4">
    <location>
        <begin position="30"/>
        <end position="34"/>
    </location>
</feature>
<protein>
    <submittedName>
        <fullName evidence="6">Hypothetical patatin-like protein</fullName>
    </submittedName>
</protein>
<dbReference type="InterPro" id="IPR002641">
    <property type="entry name" value="PNPLA_dom"/>
</dbReference>
<dbReference type="PANTHER" id="PTHR14226">
    <property type="entry name" value="NEUROPATHY TARGET ESTERASE/SWISS CHEESE D.MELANOGASTER"/>
    <property type="match status" value="1"/>
</dbReference>
<keyword evidence="3 4" id="KW-0443">Lipid metabolism</keyword>
<proteinExistence type="predicted"/>
<evidence type="ECO:0000256" key="4">
    <source>
        <dbReference type="PROSITE-ProRule" id="PRU01161"/>
    </source>
</evidence>
<keyword evidence="2 4" id="KW-0442">Lipid degradation</keyword>
<evidence type="ECO:0000259" key="5">
    <source>
        <dbReference type="PROSITE" id="PS51635"/>
    </source>
</evidence>
<keyword evidence="7" id="KW-1185">Reference proteome</keyword>
<dbReference type="EMBL" id="BMXT01000001">
    <property type="protein sequence ID" value="GGY19178.1"/>
    <property type="molecule type" value="Genomic_DNA"/>
</dbReference>
<evidence type="ECO:0000313" key="7">
    <source>
        <dbReference type="Proteomes" id="UP000621898"/>
    </source>
</evidence>
<dbReference type="InterPro" id="IPR016035">
    <property type="entry name" value="Acyl_Trfase/lysoPLipase"/>
</dbReference>
<feature type="short sequence motif" description="DGA/G" evidence="4">
    <location>
        <begin position="155"/>
        <end position="157"/>
    </location>
</feature>
<accession>A0ABQ2ZMC9</accession>
<sequence length="276" mass="29143">MAGGGSLGAVEVGMLQALLDWGETPAFMVGASAGAINTAYFAGDPTPAGARELERIWCVLKRRDVFPFNLGSVVRLLRHRDHLVDSDGLRRLLERYLHYRRIEDAAVPIHLVASDMLTGQEVLLSAGSVVDAVLASAAIPGVYPPVQIGGRLLIDGGVANNTPISVAIGLGATRVIVLPTGFACALDKAPTGAIARAMHALSLLVARQLVQDADRLAQGAVELRIVPSLCPLDISPYDYSAAAALIARAKAGTRRWLEQGGLDRAGTPAQLREHHD</sequence>
<evidence type="ECO:0000256" key="3">
    <source>
        <dbReference type="ARBA" id="ARBA00023098"/>
    </source>
</evidence>
<feature type="domain" description="PNPLA" evidence="5">
    <location>
        <begin position="1"/>
        <end position="168"/>
    </location>
</feature>
<dbReference type="Gene3D" id="3.40.1090.10">
    <property type="entry name" value="Cytosolic phospholipase A2 catalytic domain"/>
    <property type="match status" value="2"/>
</dbReference>
<organism evidence="6 7">
    <name type="scientific">Rhodanobacter panaciterrae</name>
    <dbReference type="NCBI Taxonomy" id="490572"/>
    <lineage>
        <taxon>Bacteria</taxon>
        <taxon>Pseudomonadati</taxon>
        <taxon>Pseudomonadota</taxon>
        <taxon>Gammaproteobacteria</taxon>
        <taxon>Lysobacterales</taxon>
        <taxon>Rhodanobacteraceae</taxon>
        <taxon>Rhodanobacter</taxon>
    </lineage>
</organism>
<gene>
    <name evidence="6" type="ORF">GCM10008098_09280</name>
</gene>
<dbReference type="InterPro" id="IPR050301">
    <property type="entry name" value="NTE"/>
</dbReference>
<dbReference type="Proteomes" id="UP000621898">
    <property type="component" value="Unassembled WGS sequence"/>
</dbReference>
<feature type="active site" description="Proton acceptor" evidence="4">
    <location>
        <position position="155"/>
    </location>
</feature>
<feature type="short sequence motif" description="GXGXXG" evidence="4">
    <location>
        <begin position="3"/>
        <end position="8"/>
    </location>
</feature>
<dbReference type="PROSITE" id="PS51635">
    <property type="entry name" value="PNPLA"/>
    <property type="match status" value="1"/>
</dbReference>
<reference evidence="7" key="1">
    <citation type="journal article" date="2019" name="Int. J. Syst. Evol. Microbiol.">
        <title>The Global Catalogue of Microorganisms (GCM) 10K type strain sequencing project: providing services to taxonomists for standard genome sequencing and annotation.</title>
        <authorList>
            <consortium name="The Broad Institute Genomics Platform"/>
            <consortium name="The Broad Institute Genome Sequencing Center for Infectious Disease"/>
            <person name="Wu L."/>
            <person name="Ma J."/>
        </authorList>
    </citation>
    <scope>NUCLEOTIDE SEQUENCE [LARGE SCALE GENOMIC DNA]</scope>
    <source>
        <strain evidence="7">KCTC 22232</strain>
    </source>
</reference>
<evidence type="ECO:0000313" key="6">
    <source>
        <dbReference type="EMBL" id="GGY19178.1"/>
    </source>
</evidence>
<feature type="active site" description="Nucleophile" evidence="4">
    <location>
        <position position="32"/>
    </location>
</feature>
<dbReference type="SUPFAM" id="SSF52151">
    <property type="entry name" value="FabD/lysophospholipase-like"/>
    <property type="match status" value="1"/>
</dbReference>